<dbReference type="InterPro" id="IPR011013">
    <property type="entry name" value="Gal_mutarotase_sf_dom"/>
</dbReference>
<dbReference type="Pfam" id="PF01263">
    <property type="entry name" value="Aldose_epim"/>
    <property type="match status" value="1"/>
</dbReference>
<dbReference type="Proteomes" id="UP001174932">
    <property type="component" value="Unassembled WGS sequence"/>
</dbReference>
<dbReference type="CDD" id="cd09024">
    <property type="entry name" value="Aldose_epim_lacX"/>
    <property type="match status" value="1"/>
</dbReference>
<reference evidence="1" key="1">
    <citation type="journal article" date="2015" name="Int. J. Syst. Evol. Microbiol.">
        <title>Rhizobium alvei sp. nov., isolated from a freshwater river.</title>
        <authorList>
            <person name="Sheu S.Y."/>
            <person name="Huang H.W."/>
            <person name="Young C.C."/>
            <person name="Chen W.M."/>
        </authorList>
    </citation>
    <scope>NUCLEOTIDE SEQUENCE</scope>
    <source>
        <strain evidence="1">TNR-22</strain>
    </source>
</reference>
<dbReference type="RefSeq" id="WP_304374180.1">
    <property type="nucleotide sequence ID" value="NZ_JAUOZU010000001.1"/>
</dbReference>
<reference evidence="1" key="2">
    <citation type="submission" date="2023-07" db="EMBL/GenBank/DDBJ databases">
        <authorList>
            <person name="Shen H."/>
        </authorList>
    </citation>
    <scope>NUCLEOTIDE SEQUENCE</scope>
    <source>
        <strain evidence="1">TNR-22</strain>
    </source>
</reference>
<evidence type="ECO:0000313" key="2">
    <source>
        <dbReference type="Proteomes" id="UP001174932"/>
    </source>
</evidence>
<organism evidence="1 2">
    <name type="scientific">Rhizobium alvei</name>
    <dbReference type="NCBI Taxonomy" id="1132659"/>
    <lineage>
        <taxon>Bacteria</taxon>
        <taxon>Pseudomonadati</taxon>
        <taxon>Pseudomonadota</taxon>
        <taxon>Alphaproteobacteria</taxon>
        <taxon>Hyphomicrobiales</taxon>
        <taxon>Rhizobiaceae</taxon>
        <taxon>Rhizobium/Agrobacterium group</taxon>
        <taxon>Rhizobium</taxon>
    </lineage>
</organism>
<protein>
    <submittedName>
        <fullName evidence="1">Aldose 1-epimerase family protein</fullName>
    </submittedName>
</protein>
<dbReference type="PANTHER" id="PTHR11122">
    <property type="entry name" value="APOSPORY-ASSOCIATED PROTEIN C-RELATED"/>
    <property type="match status" value="1"/>
</dbReference>
<gene>
    <name evidence="1" type="ORF">Q4481_00345</name>
</gene>
<name>A0ABT8YGI0_9HYPH</name>
<dbReference type="SUPFAM" id="SSF74650">
    <property type="entry name" value="Galactose mutarotase-like"/>
    <property type="match status" value="1"/>
</dbReference>
<accession>A0ABT8YGI0</accession>
<dbReference type="InterPro" id="IPR037481">
    <property type="entry name" value="LacX"/>
</dbReference>
<dbReference type="Gene3D" id="2.70.98.10">
    <property type="match status" value="1"/>
</dbReference>
<dbReference type="InterPro" id="IPR008183">
    <property type="entry name" value="Aldose_1/G6P_1-epimerase"/>
</dbReference>
<keyword evidence="2" id="KW-1185">Reference proteome</keyword>
<dbReference type="EMBL" id="JAUOZU010000001">
    <property type="protein sequence ID" value="MDO6962380.1"/>
    <property type="molecule type" value="Genomic_DNA"/>
</dbReference>
<proteinExistence type="predicted"/>
<comment type="caution">
    <text evidence="1">The sequence shown here is derived from an EMBL/GenBank/DDBJ whole genome shotgun (WGS) entry which is preliminary data.</text>
</comment>
<sequence length="291" mass="31861">MPEAIRIENAFLTVEVSPLGAETQSIVTSDGRSWLWHGDPAFWAGRAPILFPIVGKAPYDRLTIGGEPFAMNQHGFARRSTFALIEHSGDFCRYELAANDETRSQYPFDFRLSVEHRLEGAKLTVSVTVTNQVETSMPFGFGFHPAFAWPLPGAEGHHHHEILLDNGAEPALSRLEGGLRRPALLPSPFRKGRLALDPALFVEDAMIFPEGAGSSLIYRAEDGPELHFTFENLPNLALWTKPGAPYLCIEPWHGTAPIIGTGAAIEDRPSTLVLGAGEKSRFAYSVTFPAA</sequence>
<evidence type="ECO:0000313" key="1">
    <source>
        <dbReference type="EMBL" id="MDO6962380.1"/>
    </source>
</evidence>
<dbReference type="PANTHER" id="PTHR11122:SF13">
    <property type="entry name" value="GLUCOSE-6-PHOSPHATE 1-EPIMERASE"/>
    <property type="match status" value="1"/>
</dbReference>
<dbReference type="InterPro" id="IPR014718">
    <property type="entry name" value="GH-type_carb-bd"/>
</dbReference>